<dbReference type="GO" id="GO:0002322">
    <property type="term" value="P:B cell proliferation involved in immune response"/>
    <property type="evidence" value="ECO:0007669"/>
    <property type="project" value="InterPro"/>
</dbReference>
<name>A0A8D0HG83_SPHPU</name>
<feature type="transmembrane region" description="Helical" evidence="1">
    <location>
        <begin position="426"/>
        <end position="444"/>
    </location>
</feature>
<evidence type="ECO:0000313" key="3">
    <source>
        <dbReference type="Ensembl" id="ENSSPUP00000021283.1"/>
    </source>
</evidence>
<dbReference type="PANTHER" id="PTHR16674">
    <property type="entry name" value="B-LYMPHOCYTE ANTIGEN CD19"/>
    <property type="match status" value="1"/>
</dbReference>
<keyword evidence="1" id="KW-0812">Transmembrane</keyword>
<dbReference type="GO" id="GO:0050864">
    <property type="term" value="P:regulation of B cell activation"/>
    <property type="evidence" value="ECO:0007669"/>
    <property type="project" value="InterPro"/>
</dbReference>
<dbReference type="GO" id="GO:0050853">
    <property type="term" value="P:B cell receptor signaling pathway"/>
    <property type="evidence" value="ECO:0007669"/>
    <property type="project" value="TreeGrafter"/>
</dbReference>
<evidence type="ECO:0000256" key="2">
    <source>
        <dbReference type="SAM" id="SignalP"/>
    </source>
</evidence>
<reference evidence="3" key="1">
    <citation type="submission" date="2025-08" db="UniProtKB">
        <authorList>
            <consortium name="Ensembl"/>
        </authorList>
    </citation>
    <scope>IDENTIFICATION</scope>
</reference>
<dbReference type="Ensembl" id="ENSSPUT00000022692.1">
    <property type="protein sequence ID" value="ENSSPUP00000021283.1"/>
    <property type="gene ID" value="ENSSPUG00000016362.1"/>
</dbReference>
<proteinExistence type="predicted"/>
<evidence type="ECO:0000313" key="4">
    <source>
        <dbReference type="Proteomes" id="UP000694392"/>
    </source>
</evidence>
<keyword evidence="4" id="KW-1185">Reference proteome</keyword>
<dbReference type="InterPro" id="IPR042341">
    <property type="entry name" value="CD19"/>
</dbReference>
<evidence type="ECO:0000256" key="1">
    <source>
        <dbReference type="SAM" id="Phobius"/>
    </source>
</evidence>
<accession>A0A8D0HG83</accession>
<organism evidence="3 4">
    <name type="scientific">Sphenodon punctatus</name>
    <name type="common">Tuatara</name>
    <name type="synonym">Hatteria punctata</name>
    <dbReference type="NCBI Taxonomy" id="8508"/>
    <lineage>
        <taxon>Eukaryota</taxon>
        <taxon>Metazoa</taxon>
        <taxon>Chordata</taxon>
        <taxon>Craniata</taxon>
        <taxon>Vertebrata</taxon>
        <taxon>Euteleostomi</taxon>
        <taxon>Lepidosauria</taxon>
        <taxon>Sphenodontia</taxon>
        <taxon>Sphenodontidae</taxon>
        <taxon>Sphenodon</taxon>
    </lineage>
</organism>
<feature type="chain" id="PRO_5034756006" description="Ig-like domain-containing protein" evidence="2">
    <location>
        <begin position="24"/>
        <end position="449"/>
    </location>
</feature>
<dbReference type="Proteomes" id="UP000694392">
    <property type="component" value="Unplaced"/>
</dbReference>
<keyword evidence="1" id="KW-0472">Membrane</keyword>
<dbReference type="PANTHER" id="PTHR16674:SF2">
    <property type="entry name" value="B-LYMPHOCYTE ANTIGEN CD19"/>
    <property type="match status" value="1"/>
</dbReference>
<dbReference type="GeneTree" id="ENSGT00950000186362"/>
<dbReference type="AlphaFoldDB" id="A0A8D0HG83"/>
<feature type="transmembrane region" description="Helical" evidence="1">
    <location>
        <begin position="241"/>
        <end position="264"/>
    </location>
</feature>
<protein>
    <recommendedName>
        <fullName evidence="5">Ig-like domain-containing protein</fullName>
    </recommendedName>
</protein>
<evidence type="ECO:0008006" key="5">
    <source>
        <dbReference type="Google" id="ProtNLM"/>
    </source>
</evidence>
<keyword evidence="1" id="KW-1133">Transmembrane helix</keyword>
<reference evidence="3" key="2">
    <citation type="submission" date="2025-09" db="UniProtKB">
        <authorList>
            <consortium name="Ensembl"/>
        </authorList>
    </citation>
    <scope>IDENTIFICATION</scope>
</reference>
<sequence length="449" mass="48919">MGPAPRCHHCLLLLLLLGWGASASTGGQKTQVKATESDAVRLPCNLLSAVPPAWAPLSLLWQGPAGGELFSLNITPGDPVYAGTQLGKAWGLLLPNVSTQDQSQFVCSWAGVAGRSCLLNASLADPTPTPTVPSSPARPVLRQDWIFLPCDAPIPDDWTQGSLCWNWMGPGGSGLVLEVSSRRSGPYGIRLGPLEVFLLLPAVTSQNAGSYSCSWGKRRQEVELEVTPRSMSQLLFGGQRWMMWAVTFAYVAFCLVSLLCFSWLQQAIRTRKRRKRLQDPARRFFCARRNKVRVPNGNLLPQTGGAGSEQVDIVSYGNVLPAPSSRGRLRPVQVEEAPPVIGDLEGEGQCHGVRAEECQQEGCVTIGLRGKPNGADDSQIAEFLNRHRNGHLLLKRNLLTHNFAGANSLQLCLLPRPYIPLMTRQLVTWGFVHLGILLLGAPYFSTPLH</sequence>
<keyword evidence="2" id="KW-0732">Signal</keyword>
<dbReference type="GO" id="GO:0009897">
    <property type="term" value="C:external side of plasma membrane"/>
    <property type="evidence" value="ECO:0007669"/>
    <property type="project" value="TreeGrafter"/>
</dbReference>
<feature type="signal peptide" evidence="2">
    <location>
        <begin position="1"/>
        <end position="23"/>
    </location>
</feature>